<dbReference type="VEuPathDB" id="FungiDB:PYU1_G012922"/>
<dbReference type="AlphaFoldDB" id="K3X6V0"/>
<feature type="compositionally biased region" description="Basic and acidic residues" evidence="1">
    <location>
        <begin position="22"/>
        <end position="37"/>
    </location>
</feature>
<name>K3X6V0_GLOUD</name>
<dbReference type="eggNOG" id="ENOG502RWD0">
    <property type="taxonomic scope" value="Eukaryota"/>
</dbReference>
<organism evidence="2 3">
    <name type="scientific">Globisporangium ultimum (strain ATCC 200006 / CBS 805.95 / DAOM BR144)</name>
    <name type="common">Pythium ultimum</name>
    <dbReference type="NCBI Taxonomy" id="431595"/>
    <lineage>
        <taxon>Eukaryota</taxon>
        <taxon>Sar</taxon>
        <taxon>Stramenopiles</taxon>
        <taxon>Oomycota</taxon>
        <taxon>Peronosporomycetes</taxon>
        <taxon>Pythiales</taxon>
        <taxon>Pythiaceae</taxon>
        <taxon>Globisporangium</taxon>
    </lineage>
</organism>
<proteinExistence type="predicted"/>
<dbReference type="EMBL" id="GL376607">
    <property type="status" value="NOT_ANNOTATED_CDS"/>
    <property type="molecule type" value="Genomic_DNA"/>
</dbReference>
<reference evidence="2" key="3">
    <citation type="submission" date="2015-02" db="UniProtKB">
        <authorList>
            <consortium name="EnsemblProtists"/>
        </authorList>
    </citation>
    <scope>IDENTIFICATION</scope>
    <source>
        <strain evidence="2">DAOM BR144</strain>
    </source>
</reference>
<reference evidence="3" key="1">
    <citation type="journal article" date="2010" name="Genome Biol.">
        <title>Genome sequence of the necrotrophic plant pathogen Pythium ultimum reveals original pathogenicity mechanisms and effector repertoire.</title>
        <authorList>
            <person name="Levesque C.A."/>
            <person name="Brouwer H."/>
            <person name="Cano L."/>
            <person name="Hamilton J.P."/>
            <person name="Holt C."/>
            <person name="Huitema E."/>
            <person name="Raffaele S."/>
            <person name="Robideau G.P."/>
            <person name="Thines M."/>
            <person name="Win J."/>
            <person name="Zerillo M.M."/>
            <person name="Beakes G.W."/>
            <person name="Boore J.L."/>
            <person name="Busam D."/>
            <person name="Dumas B."/>
            <person name="Ferriera S."/>
            <person name="Fuerstenberg S.I."/>
            <person name="Gachon C.M."/>
            <person name="Gaulin E."/>
            <person name="Govers F."/>
            <person name="Grenville-Briggs L."/>
            <person name="Horner N."/>
            <person name="Hostetler J."/>
            <person name="Jiang R.H."/>
            <person name="Johnson J."/>
            <person name="Krajaejun T."/>
            <person name="Lin H."/>
            <person name="Meijer H.J."/>
            <person name="Moore B."/>
            <person name="Morris P."/>
            <person name="Phuntmart V."/>
            <person name="Puiu D."/>
            <person name="Shetty J."/>
            <person name="Stajich J.E."/>
            <person name="Tripathy S."/>
            <person name="Wawra S."/>
            <person name="van West P."/>
            <person name="Whitty B.R."/>
            <person name="Coutinho P.M."/>
            <person name="Henrissat B."/>
            <person name="Martin F."/>
            <person name="Thomas P.D."/>
            <person name="Tyler B.M."/>
            <person name="De Vries R.P."/>
            <person name="Kamoun S."/>
            <person name="Yandell M."/>
            <person name="Tisserat N."/>
            <person name="Buell C.R."/>
        </authorList>
    </citation>
    <scope>NUCLEOTIDE SEQUENCE</scope>
    <source>
        <strain evidence="3">DAOM:BR144</strain>
    </source>
</reference>
<evidence type="ECO:0000256" key="1">
    <source>
        <dbReference type="SAM" id="MobiDB-lite"/>
    </source>
</evidence>
<dbReference type="EnsemblProtists" id="PYU1_T012949">
    <property type="protein sequence ID" value="PYU1_T012949"/>
    <property type="gene ID" value="PYU1_G012922"/>
</dbReference>
<dbReference type="InParanoid" id="K3X6V0"/>
<dbReference type="Proteomes" id="UP000019132">
    <property type="component" value="Unassembled WGS sequence"/>
</dbReference>
<keyword evidence="3" id="KW-1185">Reference proteome</keyword>
<protein>
    <submittedName>
        <fullName evidence="2">Uncharacterized protein</fullName>
    </submittedName>
</protein>
<dbReference type="HOGENOM" id="CLU_730544_0_0_1"/>
<feature type="region of interest" description="Disordered" evidence="1">
    <location>
        <begin position="1"/>
        <end position="37"/>
    </location>
</feature>
<evidence type="ECO:0000313" key="2">
    <source>
        <dbReference type="EnsemblProtists" id="PYU1_T012949"/>
    </source>
</evidence>
<sequence length="426" mass="47380">MSDAEANAFAPAFTSSYDDSDSDGHGRHHDGEDGRTEQHAVGYSAALVTGFAAGDARCATDLPEEDPLLAAHNRDSSHPTFDSLNELVDLPGKASTTNPVFATEFVLPKVKVDISKAGKLRALPVVRSASLPPPFLQDPEVPVKDDSDFALADVGFAARSGHSPDKIMETIKDALMALGTLEYKERNNKWCLEVSCLCVAEQINFTIQLSRLGGGGSKSDKVQRFDVAFHRTLGNETRFLQLTECVRSNCCEIDDEPLLFLEKSLDPWMDARREITDRRAGVEPKDAFELIQQMHLDLHLETLIEIAKEIKDHCRHRGNRKWFYQMDRKNFIAGLNWMLSSSVTELTRYGVFILLQFANDGRATSDSSESDDSMDSTGNSVFFQTPYEKSSFALLLDTILRDHEGVPCGKFVSTMITQVKQSWLFA</sequence>
<evidence type="ECO:0000313" key="3">
    <source>
        <dbReference type="Proteomes" id="UP000019132"/>
    </source>
</evidence>
<accession>K3X6V0</accession>
<reference evidence="3" key="2">
    <citation type="submission" date="2010-04" db="EMBL/GenBank/DDBJ databases">
        <authorList>
            <person name="Buell R."/>
            <person name="Hamilton J."/>
            <person name="Hostetler J."/>
        </authorList>
    </citation>
    <scope>NUCLEOTIDE SEQUENCE [LARGE SCALE GENOMIC DNA]</scope>
    <source>
        <strain evidence="3">DAOM:BR144</strain>
    </source>
</reference>